<dbReference type="InterPro" id="IPR008937">
    <property type="entry name" value="Ras-like_GEF"/>
</dbReference>
<comment type="caution">
    <text evidence="6">The sequence shown here is derived from an EMBL/GenBank/DDBJ whole genome shotgun (WGS) entry which is preliminary data.</text>
</comment>
<feature type="compositionally biased region" description="Polar residues" evidence="3">
    <location>
        <begin position="79"/>
        <end position="91"/>
    </location>
</feature>
<reference evidence="6" key="1">
    <citation type="submission" date="2021-02" db="EMBL/GenBank/DDBJ databases">
        <authorList>
            <person name="Nowell W R."/>
        </authorList>
    </citation>
    <scope>NUCLEOTIDE SEQUENCE</scope>
</reference>
<gene>
    <name evidence="6" type="ORF">XAT740_LOCUS53063</name>
</gene>
<dbReference type="PROSITE" id="PS50212">
    <property type="entry name" value="RASGEF_NTER"/>
    <property type="match status" value="1"/>
</dbReference>
<protein>
    <submittedName>
        <fullName evidence="6">Uncharacterized protein</fullName>
    </submittedName>
</protein>
<dbReference type="SUPFAM" id="SSF48366">
    <property type="entry name" value="Ras GEF"/>
    <property type="match status" value="1"/>
</dbReference>
<dbReference type="PROSITE" id="PS50009">
    <property type="entry name" value="RASGEF_CAT"/>
    <property type="match status" value="1"/>
</dbReference>
<dbReference type="CDD" id="cd06224">
    <property type="entry name" value="REM"/>
    <property type="match status" value="1"/>
</dbReference>
<evidence type="ECO:0000256" key="2">
    <source>
        <dbReference type="PROSITE-ProRule" id="PRU00168"/>
    </source>
</evidence>
<feature type="region of interest" description="Disordered" evidence="3">
    <location>
        <begin position="1"/>
        <end position="50"/>
    </location>
</feature>
<dbReference type="InterPro" id="IPR036964">
    <property type="entry name" value="RASGEF_cat_dom_sf"/>
</dbReference>
<proteinExistence type="predicted"/>
<keyword evidence="1 2" id="KW-0344">Guanine-nucleotide releasing factor</keyword>
<organism evidence="6 7">
    <name type="scientific">Adineta ricciae</name>
    <name type="common">Rotifer</name>
    <dbReference type="NCBI Taxonomy" id="249248"/>
    <lineage>
        <taxon>Eukaryota</taxon>
        <taxon>Metazoa</taxon>
        <taxon>Spiralia</taxon>
        <taxon>Gnathifera</taxon>
        <taxon>Rotifera</taxon>
        <taxon>Eurotatoria</taxon>
        <taxon>Bdelloidea</taxon>
        <taxon>Adinetida</taxon>
        <taxon>Adinetidae</taxon>
        <taxon>Adineta</taxon>
    </lineage>
</organism>
<dbReference type="GO" id="GO:0005085">
    <property type="term" value="F:guanyl-nucleotide exchange factor activity"/>
    <property type="evidence" value="ECO:0007669"/>
    <property type="project" value="UniProtKB-KW"/>
</dbReference>
<dbReference type="PANTHER" id="PTHR23113:SF312">
    <property type="entry name" value="RAL GUANINE NUCLEOTIDE DISSOCIATION STIMULATOR-LIKE, ISOFORM E"/>
    <property type="match status" value="1"/>
</dbReference>
<evidence type="ECO:0000313" key="7">
    <source>
        <dbReference type="Proteomes" id="UP000663828"/>
    </source>
</evidence>
<dbReference type="PANTHER" id="PTHR23113">
    <property type="entry name" value="GUANINE NUCLEOTIDE EXCHANGE FACTOR"/>
    <property type="match status" value="1"/>
</dbReference>
<dbReference type="InterPro" id="IPR023578">
    <property type="entry name" value="Ras_GEF_dom_sf"/>
</dbReference>
<dbReference type="Gene3D" id="1.10.840.10">
    <property type="entry name" value="Ras guanine-nucleotide exchange factors catalytic domain"/>
    <property type="match status" value="1"/>
</dbReference>
<keyword evidence="7" id="KW-1185">Reference proteome</keyword>
<evidence type="ECO:0000256" key="3">
    <source>
        <dbReference type="SAM" id="MobiDB-lite"/>
    </source>
</evidence>
<dbReference type="Gene3D" id="1.20.870.10">
    <property type="entry name" value="Son of sevenless (SoS) protein Chain: S domain 1"/>
    <property type="match status" value="1"/>
</dbReference>
<accession>A0A816DNM3</accession>
<dbReference type="EMBL" id="CAJNOR010008957">
    <property type="protein sequence ID" value="CAF1639498.1"/>
    <property type="molecule type" value="Genomic_DNA"/>
</dbReference>
<feature type="compositionally biased region" description="Polar residues" evidence="3">
    <location>
        <begin position="1"/>
        <end position="11"/>
    </location>
</feature>
<dbReference type="Proteomes" id="UP000663828">
    <property type="component" value="Unassembled WGS sequence"/>
</dbReference>
<feature type="region of interest" description="Disordered" evidence="3">
    <location>
        <begin position="73"/>
        <end position="95"/>
    </location>
</feature>
<dbReference type="AlphaFoldDB" id="A0A816DNM3"/>
<evidence type="ECO:0000256" key="1">
    <source>
        <dbReference type="ARBA" id="ARBA00022658"/>
    </source>
</evidence>
<evidence type="ECO:0000259" key="5">
    <source>
        <dbReference type="PROSITE" id="PS50212"/>
    </source>
</evidence>
<feature type="non-terminal residue" evidence="6">
    <location>
        <position position="1"/>
    </location>
</feature>
<dbReference type="InterPro" id="IPR001895">
    <property type="entry name" value="RASGEF_cat_dom"/>
</dbReference>
<dbReference type="SMART" id="SM00229">
    <property type="entry name" value="RasGEFN"/>
    <property type="match status" value="1"/>
</dbReference>
<dbReference type="GO" id="GO:0005886">
    <property type="term" value="C:plasma membrane"/>
    <property type="evidence" value="ECO:0007669"/>
    <property type="project" value="TreeGrafter"/>
</dbReference>
<dbReference type="InterPro" id="IPR000651">
    <property type="entry name" value="Ras-like_Gua-exchang_fac_N"/>
</dbReference>
<dbReference type="Pfam" id="PF00618">
    <property type="entry name" value="RasGEF_N"/>
    <property type="match status" value="1"/>
</dbReference>
<feature type="domain" description="N-terminal Ras-GEF" evidence="5">
    <location>
        <begin position="147"/>
        <end position="273"/>
    </location>
</feature>
<feature type="region of interest" description="Disordered" evidence="3">
    <location>
        <begin position="625"/>
        <end position="653"/>
    </location>
</feature>
<evidence type="ECO:0000259" key="4">
    <source>
        <dbReference type="PROSITE" id="PS50009"/>
    </source>
</evidence>
<name>A0A816DNM3_ADIRI</name>
<sequence length="653" mass="74255">MHINSFDSSVHSYGLQDSAPARRSHPPISLPMYRSWSPHGRRRSSSVGRTMQISLDSKAVVHKLVLDVRRTLHKHRSPAKQSHTNETNQEPQLIGEEQQDDAIFKIFLKRVRHKSNHALNDANHDESKTSGDTHTTDQGTLLYSTIKIYQLKAGTLEKLIEYLTHDDGELDTTHMHILFSTYRTFTNTRTLIDTIITRYQNVLPASLDMTEDVRRKTLKSLRAAIICLLNTYKEDFAEPPYYSTLNHLMSQLPDEDVRIHSHTLLEQLKNEEDHQTSDIDNNNNSKKNYLSYQKGFDYLIPWNLLEISSTIIAEQLTLVDADLLKRVLPYECLSISTNSCSRRLPNSSNRSLSTVDKTIEFFNSIVTRVVATILKEKDEQTRANVIEKWIDVAHECRRLRSFSSLTAILNGLLSGCIYRLNTAWSHVTEDHWSILEELKNVFGSCADKKQARAILDKEGTAKHVDINTAINATLGKKFRHKASRDQPKPAVVGTVPYLGIYLSDLTYIDSAYPNTINNEKNDGSPAKKLIHFEKHRKQFEVLAQIKLFQSAANAYTDLRSLPRFKAWFDNVRTYTDTESWDISYRIEPKETPDSCPPQEQFCKTYGNQPLRALVPRFPSEVSLDSLGTSNNASGGNTESTIISNGSLRSSPSS</sequence>
<dbReference type="SMART" id="SM00147">
    <property type="entry name" value="RasGEF"/>
    <property type="match status" value="1"/>
</dbReference>
<evidence type="ECO:0000313" key="6">
    <source>
        <dbReference type="EMBL" id="CAF1639498.1"/>
    </source>
</evidence>
<dbReference type="GO" id="GO:0007265">
    <property type="term" value="P:Ras protein signal transduction"/>
    <property type="evidence" value="ECO:0007669"/>
    <property type="project" value="TreeGrafter"/>
</dbReference>
<dbReference type="Pfam" id="PF00617">
    <property type="entry name" value="RasGEF"/>
    <property type="match status" value="1"/>
</dbReference>
<feature type="domain" description="Ras-GEF" evidence="4">
    <location>
        <begin position="308"/>
        <end position="589"/>
    </location>
</feature>